<proteinExistence type="predicted"/>
<dbReference type="OMA" id="YYEFTQE"/>
<dbReference type="GeneTree" id="ENSGT00530000063690"/>
<sequence>MSNKQENEEILGGDQKTWNQHEPPHGPPYWPRFRFTEEEKRVMKECNYESLLFRALPLAAISAGITNVLISRDVLKASGRWGRVPKLAAASFLGFVVGRFSYRRNCMEKLKSMENSEVGKAIREGKMHFPLWRMHPCPYMEKIKKKEG</sequence>
<dbReference type="Ensembl" id="ENSEBUT00000020274.1">
    <property type="protein sequence ID" value="ENSEBUP00000019698.1"/>
    <property type="gene ID" value="ENSEBUG00000012236.1"/>
</dbReference>
<reference evidence="4" key="1">
    <citation type="submission" date="2025-08" db="UniProtKB">
        <authorList>
            <consortium name="Ensembl"/>
        </authorList>
    </citation>
    <scope>IDENTIFICATION</scope>
</reference>
<organism evidence="4 5">
    <name type="scientific">Eptatretus burgeri</name>
    <name type="common">Inshore hagfish</name>
    <dbReference type="NCBI Taxonomy" id="7764"/>
    <lineage>
        <taxon>Eukaryota</taxon>
        <taxon>Metazoa</taxon>
        <taxon>Chordata</taxon>
        <taxon>Craniata</taxon>
        <taxon>Vertebrata</taxon>
        <taxon>Cyclostomata</taxon>
        <taxon>Myxini</taxon>
        <taxon>Myxiniformes</taxon>
        <taxon>Myxinidae</taxon>
        <taxon>Eptatretinae</taxon>
        <taxon>Eptatretus</taxon>
    </lineage>
</organism>
<accession>A0A8C4WYJ4</accession>
<dbReference type="PANTHER" id="PTHR13336">
    <property type="entry name" value="OVARIAN CARCINOMA IMMUNOREACTIVE ANTIGEN"/>
    <property type="match status" value="1"/>
</dbReference>
<protein>
    <recommendedName>
        <fullName evidence="3">OCIA domain-containing protein</fullName>
    </recommendedName>
</protein>
<dbReference type="Pfam" id="PF07051">
    <property type="entry name" value="OCIA"/>
    <property type="match status" value="1"/>
</dbReference>
<dbReference type="PANTHER" id="PTHR13336:SF3">
    <property type="entry name" value="OCIA DOMAIN-CONTAINING PROTEIN 1"/>
    <property type="match status" value="1"/>
</dbReference>
<dbReference type="AlphaFoldDB" id="A0A8C4WYJ4"/>
<reference evidence="4" key="2">
    <citation type="submission" date="2025-09" db="UniProtKB">
        <authorList>
            <consortium name="Ensembl"/>
        </authorList>
    </citation>
    <scope>IDENTIFICATION</scope>
</reference>
<dbReference type="GO" id="GO:0005768">
    <property type="term" value="C:endosome"/>
    <property type="evidence" value="ECO:0007669"/>
    <property type="project" value="TreeGrafter"/>
</dbReference>
<evidence type="ECO:0000313" key="5">
    <source>
        <dbReference type="Proteomes" id="UP000694388"/>
    </source>
</evidence>
<dbReference type="Proteomes" id="UP000694388">
    <property type="component" value="Unplaced"/>
</dbReference>
<dbReference type="InterPro" id="IPR040187">
    <property type="entry name" value="OCAD1/2"/>
</dbReference>
<feature type="transmembrane region" description="Helical" evidence="2">
    <location>
        <begin position="83"/>
        <end position="102"/>
    </location>
</feature>
<keyword evidence="5" id="KW-1185">Reference proteome</keyword>
<feature type="transmembrane region" description="Helical" evidence="2">
    <location>
        <begin position="51"/>
        <end position="71"/>
    </location>
</feature>
<evidence type="ECO:0000259" key="3">
    <source>
        <dbReference type="Pfam" id="PF07051"/>
    </source>
</evidence>
<keyword evidence="2" id="KW-0472">Membrane</keyword>
<feature type="domain" description="OCIA" evidence="3">
    <location>
        <begin position="33"/>
        <end position="117"/>
    </location>
</feature>
<name>A0A8C4WYJ4_EPTBU</name>
<dbReference type="InterPro" id="IPR009764">
    <property type="entry name" value="OCIA_dom"/>
</dbReference>
<evidence type="ECO:0000256" key="1">
    <source>
        <dbReference type="SAM" id="MobiDB-lite"/>
    </source>
</evidence>
<feature type="region of interest" description="Disordered" evidence="1">
    <location>
        <begin position="1"/>
        <end position="25"/>
    </location>
</feature>
<evidence type="ECO:0000313" key="4">
    <source>
        <dbReference type="Ensembl" id="ENSEBUP00000019698.1"/>
    </source>
</evidence>
<keyword evidence="2" id="KW-1133">Transmembrane helix</keyword>
<keyword evidence="2" id="KW-0812">Transmembrane</keyword>
<evidence type="ECO:0000256" key="2">
    <source>
        <dbReference type="SAM" id="Phobius"/>
    </source>
</evidence>